<feature type="compositionally biased region" description="Polar residues" evidence="1">
    <location>
        <begin position="431"/>
        <end position="442"/>
    </location>
</feature>
<feature type="region of interest" description="Disordered" evidence="1">
    <location>
        <begin position="1"/>
        <end position="224"/>
    </location>
</feature>
<feature type="compositionally biased region" description="Polar residues" evidence="1">
    <location>
        <begin position="18"/>
        <end position="29"/>
    </location>
</feature>
<feature type="compositionally biased region" description="Pro residues" evidence="1">
    <location>
        <begin position="155"/>
        <end position="164"/>
    </location>
</feature>
<feature type="region of interest" description="Disordered" evidence="1">
    <location>
        <begin position="1282"/>
        <end position="1339"/>
    </location>
</feature>
<feature type="compositionally biased region" description="Low complexity" evidence="1">
    <location>
        <begin position="850"/>
        <end position="863"/>
    </location>
</feature>
<feature type="region of interest" description="Disordered" evidence="1">
    <location>
        <begin position="676"/>
        <end position="767"/>
    </location>
</feature>
<feature type="region of interest" description="Disordered" evidence="1">
    <location>
        <begin position="548"/>
        <end position="596"/>
    </location>
</feature>
<feature type="compositionally biased region" description="Polar residues" evidence="1">
    <location>
        <begin position="573"/>
        <end position="590"/>
    </location>
</feature>
<feature type="region of interest" description="Disordered" evidence="1">
    <location>
        <begin position="1238"/>
        <end position="1257"/>
    </location>
</feature>
<dbReference type="HOGENOM" id="CLU_250031_0_0_1"/>
<sequence length="1400" mass="150172">MDAQPIVPSENWDDDFEFSQSNSNTNSKANDTRKLVATPQDLGLEPRLSVTSSHFSEDWDADDGPGPSSLSASAGGNSGTGGAGVIHSRLRNWAETGPSTPTKRRGLQVQAENWDDDFEDKADSPPSRRHHPHATLQQHRHHTHALRTRHSYHTPPRPKPPPEPENWDDDFDDPMDPTTTTKPSDTDNDNTPMTKRTRRDAYADSSDDDAEFGFSEDKEEDKTVTACSRSALMLRGSSSNFHSRHSPLPPVPSLPAAFSPSPIEPFPRSPAVSVFSIPTTSGRNSVGYYNSTSHLVLTGGSSLAMLPPSPPIHRERRRLRKKSRPPHLDNNVFELVEEQRALTPPPLPPSTPERDRASSPLTVSMMSPSSPEATPANGGTKTPLLSRIGSVKKWGVRRKRASTNPAEVMMLEFGGSAGTMEEENTPRPPSSLAQVQTPSSQRNHTHGNTNTGTNANPTINTRSSWFFRPGGAPPGSGSPPPGHTAGLKHERSLDQVHRHGQVSTTPSKSGKLSKRRLGGVAFHASSSGEFTGEGSSSVSGKPSLVAARRPTSMQGPNGGASRFPSAGTRHASYGSSIGRTSSRVFSTPTPAESVEDLPPMPMVVLQEGSRSFMGSVRKISLVGGKGHKKKKSSVEVVPLPPLPPRPFQDRADDGNRNRGGDERARVQIQPQISDLLPPIELQPPSPPRTINGMRASHSAPMNISDGIESLMIPSSSAPGSLSFSPRSVSGSSVVANRASPKTPSSPQSASLGRTAQSPNPPASNASVLRRNSLGDLKIPARISQAQIGLKRDLGMVREFATSVDKLKELQSTYHHLIAEVHTFLESAPPSRATSPTVLNLVRPRSRLRSHTSPPTNPSASSSGSFAEYKHLAASLYAITSRYKISWECAELLIELGGGTHSPVSPPLPSSGPSSSVSAPTMSMQADIDRRKSRERAVTLSGEDSKVPPVPVIGASTGSTPAPGPSSASWRASTGRHDLSQRQLVLLRDMLNNGEVPPDNAHAPEDSTMMVNRNWRWGDAMSSTVTLPSEESGSRGADTGETKKKRRGGRMGMSGLRDMLRMLKRSHSEQSVPPPVPSLPIGPSSTASLSTESSIGSQSQHYYPHPHAQLAAGTGARRGSKTSTGPESVRAAREVVANSPYGGPPLNHKASPRRPSLASIFRLGQKNKGATSSSTGESSQDSRSDVRSASRGSNMSGEEDWDRIDSAIDLDSAARALGIEGNTTIKGRKGRLSPFLSEHRTQAQGHGPRPVTPKRGPDVAHTIRVEVEASPRSIRPMRSTRLSNVEEVEDGERQLRSQLRTKNRVSLPRTSPHRPPSRGQMMNSGKTGSVRSAPPQPLDDGYALPDIKLSMTPDNIKPLLENAREVHSRCNECLRELRTLLDAVPVPANLNASVSLAPSAN</sequence>
<feature type="compositionally biased region" description="Low complexity" evidence="1">
    <location>
        <begin position="64"/>
        <end position="75"/>
    </location>
</feature>
<gene>
    <name evidence="2" type="ORF">PAXRUDRAFT_516961</name>
</gene>
<dbReference type="Proteomes" id="UP000054538">
    <property type="component" value="Unassembled WGS sequence"/>
</dbReference>
<reference evidence="2 3" key="1">
    <citation type="submission" date="2014-04" db="EMBL/GenBank/DDBJ databases">
        <authorList>
            <consortium name="DOE Joint Genome Institute"/>
            <person name="Kuo A."/>
            <person name="Kohler A."/>
            <person name="Jargeat P."/>
            <person name="Nagy L.G."/>
            <person name="Floudas D."/>
            <person name="Copeland A."/>
            <person name="Barry K.W."/>
            <person name="Cichocki N."/>
            <person name="Veneault-Fourrey C."/>
            <person name="LaButti K."/>
            <person name="Lindquist E.A."/>
            <person name="Lipzen A."/>
            <person name="Lundell T."/>
            <person name="Morin E."/>
            <person name="Murat C."/>
            <person name="Sun H."/>
            <person name="Tunlid A."/>
            <person name="Henrissat B."/>
            <person name="Grigoriev I.V."/>
            <person name="Hibbett D.S."/>
            <person name="Martin F."/>
            <person name="Nordberg H.P."/>
            <person name="Cantor M.N."/>
            <person name="Hua S.X."/>
        </authorList>
    </citation>
    <scope>NUCLEOTIDE SEQUENCE [LARGE SCALE GENOMIC DNA]</scope>
    <source>
        <strain evidence="2 3">Ve08.2h10</strain>
    </source>
</reference>
<feature type="compositionally biased region" description="Polar residues" evidence="1">
    <location>
        <begin position="1319"/>
        <end position="1329"/>
    </location>
</feature>
<name>A0A0D0E0L0_9AGAM</name>
<feature type="compositionally biased region" description="Basic and acidic residues" evidence="1">
    <location>
        <begin position="926"/>
        <end position="936"/>
    </location>
</feature>
<reference evidence="3" key="2">
    <citation type="submission" date="2015-01" db="EMBL/GenBank/DDBJ databases">
        <title>Evolutionary Origins and Diversification of the Mycorrhizal Mutualists.</title>
        <authorList>
            <consortium name="DOE Joint Genome Institute"/>
            <consortium name="Mycorrhizal Genomics Consortium"/>
            <person name="Kohler A."/>
            <person name="Kuo A."/>
            <person name="Nagy L.G."/>
            <person name="Floudas D."/>
            <person name="Copeland A."/>
            <person name="Barry K.W."/>
            <person name="Cichocki N."/>
            <person name="Veneault-Fourrey C."/>
            <person name="LaButti K."/>
            <person name="Lindquist E.A."/>
            <person name="Lipzen A."/>
            <person name="Lundell T."/>
            <person name="Morin E."/>
            <person name="Murat C."/>
            <person name="Riley R."/>
            <person name="Ohm R."/>
            <person name="Sun H."/>
            <person name="Tunlid A."/>
            <person name="Henrissat B."/>
            <person name="Grigoriev I.V."/>
            <person name="Hibbett D.S."/>
            <person name="Martin F."/>
        </authorList>
    </citation>
    <scope>NUCLEOTIDE SEQUENCE [LARGE SCALE GENOMIC DNA]</scope>
    <source>
        <strain evidence="3">Ve08.2h10</strain>
    </source>
</reference>
<feature type="region of interest" description="Disordered" evidence="1">
    <location>
        <begin position="418"/>
        <end position="515"/>
    </location>
</feature>
<feature type="region of interest" description="Disordered" evidence="1">
    <location>
        <begin position="1023"/>
        <end position="1129"/>
    </location>
</feature>
<protein>
    <submittedName>
        <fullName evidence="2">Unplaced genomic scaffold scaffold_366, whole genome shotgun sequence</fullName>
    </submittedName>
</protein>
<evidence type="ECO:0000256" key="1">
    <source>
        <dbReference type="SAM" id="MobiDB-lite"/>
    </source>
</evidence>
<feature type="compositionally biased region" description="Acidic residues" evidence="1">
    <location>
        <begin position="165"/>
        <end position="175"/>
    </location>
</feature>
<feature type="compositionally biased region" description="Low complexity" evidence="1">
    <location>
        <begin position="910"/>
        <end position="919"/>
    </location>
</feature>
<feature type="compositionally biased region" description="Polar residues" evidence="1">
    <location>
        <begin position="739"/>
        <end position="766"/>
    </location>
</feature>
<feature type="compositionally biased region" description="Basic residues" evidence="1">
    <location>
        <begin position="127"/>
        <end position="152"/>
    </location>
</feature>
<feature type="compositionally biased region" description="Basic and acidic residues" evidence="1">
    <location>
        <begin position="487"/>
        <end position="497"/>
    </location>
</feature>
<keyword evidence="3" id="KW-1185">Reference proteome</keyword>
<feature type="compositionally biased region" description="Basic residues" evidence="1">
    <location>
        <begin position="314"/>
        <end position="325"/>
    </location>
</feature>
<feature type="region of interest" description="Disordered" evidence="1">
    <location>
        <begin position="1164"/>
        <end position="1199"/>
    </location>
</feature>
<proteinExistence type="predicted"/>
<organism evidence="2 3">
    <name type="scientific">Paxillus rubicundulus Ve08.2h10</name>
    <dbReference type="NCBI Taxonomy" id="930991"/>
    <lineage>
        <taxon>Eukaryota</taxon>
        <taxon>Fungi</taxon>
        <taxon>Dikarya</taxon>
        <taxon>Basidiomycota</taxon>
        <taxon>Agaricomycotina</taxon>
        <taxon>Agaricomycetes</taxon>
        <taxon>Agaricomycetidae</taxon>
        <taxon>Boletales</taxon>
        <taxon>Paxilineae</taxon>
        <taxon>Paxillaceae</taxon>
        <taxon>Paxillus</taxon>
    </lineage>
</organism>
<feature type="compositionally biased region" description="Low complexity" evidence="1">
    <location>
        <begin position="446"/>
        <end position="461"/>
    </location>
</feature>
<accession>A0A0D0E0L0</accession>
<feature type="compositionally biased region" description="Polar residues" evidence="1">
    <location>
        <begin position="501"/>
        <end position="510"/>
    </location>
</feature>
<feature type="region of interest" description="Disordered" evidence="1">
    <location>
        <begin position="341"/>
        <end position="384"/>
    </location>
</feature>
<feature type="compositionally biased region" description="Basic and acidic residues" evidence="1">
    <location>
        <begin position="647"/>
        <end position="664"/>
    </location>
</feature>
<feature type="compositionally biased region" description="Low complexity" evidence="1">
    <location>
        <begin position="713"/>
        <end position="734"/>
    </location>
</feature>
<evidence type="ECO:0000313" key="3">
    <source>
        <dbReference type="Proteomes" id="UP000054538"/>
    </source>
</evidence>
<feature type="region of interest" description="Disordered" evidence="1">
    <location>
        <begin position="301"/>
        <end position="328"/>
    </location>
</feature>
<dbReference type="EMBL" id="KN825188">
    <property type="protein sequence ID" value="KIK93399.1"/>
    <property type="molecule type" value="Genomic_DNA"/>
</dbReference>
<evidence type="ECO:0000313" key="2">
    <source>
        <dbReference type="EMBL" id="KIK93399.1"/>
    </source>
</evidence>
<feature type="compositionally biased region" description="Low complexity" evidence="1">
    <location>
        <begin position="953"/>
        <end position="968"/>
    </location>
</feature>
<feature type="compositionally biased region" description="Polar residues" evidence="1">
    <location>
        <begin position="359"/>
        <end position="380"/>
    </location>
</feature>
<feature type="region of interest" description="Disordered" evidence="1">
    <location>
        <begin position="901"/>
        <end position="975"/>
    </location>
</feature>
<feature type="compositionally biased region" description="Low complexity" evidence="1">
    <location>
        <begin position="1080"/>
        <end position="1096"/>
    </location>
</feature>
<dbReference type="OrthoDB" id="2554322at2759"/>
<feature type="region of interest" description="Disordered" evidence="1">
    <location>
        <begin position="623"/>
        <end position="664"/>
    </location>
</feature>
<dbReference type="InParanoid" id="A0A0D0E0L0"/>
<feature type="region of interest" description="Disordered" evidence="1">
    <location>
        <begin position="844"/>
        <end position="863"/>
    </location>
</feature>